<dbReference type="Pfam" id="PF02824">
    <property type="entry name" value="TGS"/>
    <property type="match status" value="1"/>
</dbReference>
<dbReference type="NCBIfam" id="TIGR00231">
    <property type="entry name" value="small_GTP"/>
    <property type="match status" value="1"/>
</dbReference>
<keyword evidence="1" id="KW-0547">Nucleotide-binding</keyword>
<dbReference type="InterPro" id="IPR012676">
    <property type="entry name" value="TGS-like"/>
</dbReference>
<dbReference type="InterPro" id="IPR027417">
    <property type="entry name" value="P-loop_NTPase"/>
</dbReference>
<evidence type="ECO:0000259" key="5">
    <source>
        <dbReference type="PROSITE" id="PS51880"/>
    </source>
</evidence>
<dbReference type="InterPro" id="IPR004095">
    <property type="entry name" value="TGS"/>
</dbReference>
<dbReference type="InterPro" id="IPR031167">
    <property type="entry name" value="G_OBG"/>
</dbReference>
<dbReference type="InterPro" id="IPR012675">
    <property type="entry name" value="Beta-grasp_dom_sf"/>
</dbReference>
<organism evidence="6 7">
    <name type="scientific">candidate division MSBL1 archaeon SCGC-AAA259I07</name>
    <dbReference type="NCBI Taxonomy" id="1698266"/>
    <lineage>
        <taxon>Archaea</taxon>
        <taxon>Methanobacteriati</taxon>
        <taxon>Methanobacteriota</taxon>
        <taxon>candidate division MSBL1</taxon>
    </lineage>
</organism>
<dbReference type="FunFam" id="3.10.20.30:FF:000003">
    <property type="entry name" value="Developmentally-regulated GTP-binding protein 1"/>
    <property type="match status" value="1"/>
</dbReference>
<dbReference type="InterPro" id="IPR006073">
    <property type="entry name" value="GTP-bd"/>
</dbReference>
<dbReference type="GO" id="GO:0005525">
    <property type="term" value="F:GTP binding"/>
    <property type="evidence" value="ECO:0007669"/>
    <property type="project" value="UniProtKB-KW"/>
</dbReference>
<dbReference type="InterPro" id="IPR005225">
    <property type="entry name" value="Small_GTP-bd"/>
</dbReference>
<dbReference type="InterPro" id="IPR045001">
    <property type="entry name" value="DRG"/>
</dbReference>
<evidence type="ECO:0000259" key="4">
    <source>
        <dbReference type="PROSITE" id="PS51710"/>
    </source>
</evidence>
<reference evidence="6 7" key="1">
    <citation type="journal article" date="2016" name="Sci. Rep.">
        <title>Metabolic traits of an uncultured archaeal lineage -MSBL1- from brine pools of the Red Sea.</title>
        <authorList>
            <person name="Mwirichia R."/>
            <person name="Alam I."/>
            <person name="Rashid M."/>
            <person name="Vinu M."/>
            <person name="Ba-Alawi W."/>
            <person name="Anthony Kamau A."/>
            <person name="Kamanda Ngugi D."/>
            <person name="Goker M."/>
            <person name="Klenk H.P."/>
            <person name="Bajic V."/>
            <person name="Stingl U."/>
        </authorList>
    </citation>
    <scope>NUCLEOTIDE SEQUENCE [LARGE SCALE GENOMIC DNA]</scope>
    <source>
        <strain evidence="6">SCGC-AAA259I07</strain>
    </source>
</reference>
<dbReference type="Pfam" id="PF01926">
    <property type="entry name" value="MMR_HSR1"/>
    <property type="match status" value="1"/>
</dbReference>
<evidence type="ECO:0000313" key="6">
    <source>
        <dbReference type="EMBL" id="KXA95487.1"/>
    </source>
</evidence>
<feature type="domain" description="TGS" evidence="5">
    <location>
        <begin position="291"/>
        <end position="366"/>
    </location>
</feature>
<sequence>MTSIEKEIEKIEQEIRETPYNKSTEKHIGRLKAKLARLREEKRKKSEERGGGSGYSIEKSGDATLVLVGFPSVGKSTLLNSLTDAGSKVADYEFTTLQVIPGTLKYKGANVQILDVPGIISGASEGRGRGREVISVLRNADLLLVMVDVFEPEQYEEVNRELFEAGIRPDESPPDVKIRRRGKGGLEISSTVDLDLSEEEIKSILREYNIVNADVFIRENLDQERLIDAVMDNRVYVPELVLVNKIDLVDVGDLRDVRKKVKSMIDSDCMFISAKEDDLGRLKEKIFEKLDFIRIYLKPKGGEVDRDEPMILKRGVVVEDLCRKIHKDLVSEFRYAKIWGDSAKYPGQQVGKNHELADEDVVTIIKEK</sequence>
<evidence type="ECO:0000256" key="1">
    <source>
        <dbReference type="ARBA" id="ARBA00022741"/>
    </source>
</evidence>
<proteinExistence type="predicted"/>
<dbReference type="PROSITE" id="PS51710">
    <property type="entry name" value="G_OBG"/>
    <property type="match status" value="1"/>
</dbReference>
<dbReference type="CDD" id="cd01896">
    <property type="entry name" value="DRG"/>
    <property type="match status" value="1"/>
</dbReference>
<dbReference type="Pfam" id="PF16897">
    <property type="entry name" value="MMR_HSR1_Xtn"/>
    <property type="match status" value="1"/>
</dbReference>
<feature type="coiled-coil region" evidence="3">
    <location>
        <begin position="21"/>
        <end position="48"/>
    </location>
</feature>
<protein>
    <submittedName>
        <fullName evidence="6">GTP-binding protein</fullName>
    </submittedName>
</protein>
<keyword evidence="3" id="KW-0175">Coiled coil</keyword>
<keyword evidence="2" id="KW-0342">GTP-binding</keyword>
<dbReference type="SUPFAM" id="SSF81271">
    <property type="entry name" value="TGS-like"/>
    <property type="match status" value="1"/>
</dbReference>
<evidence type="ECO:0000256" key="3">
    <source>
        <dbReference type="SAM" id="Coils"/>
    </source>
</evidence>
<dbReference type="PANTHER" id="PTHR43127">
    <property type="entry name" value="DEVELOPMENTALLY-REGULATED GTP-BINDING PROTEIN 2"/>
    <property type="match status" value="1"/>
</dbReference>
<accession>A0A133UMX0</accession>
<dbReference type="Gene3D" id="3.10.20.30">
    <property type="match status" value="1"/>
</dbReference>
<comment type="caution">
    <text evidence="6">The sequence shown here is derived from an EMBL/GenBank/DDBJ whole genome shotgun (WGS) entry which is preliminary data.</text>
</comment>
<dbReference type="AlphaFoldDB" id="A0A133UMX0"/>
<dbReference type="InterPro" id="IPR031662">
    <property type="entry name" value="GTP-binding_2"/>
</dbReference>
<dbReference type="PRINTS" id="PR00326">
    <property type="entry name" value="GTP1OBG"/>
</dbReference>
<dbReference type="SUPFAM" id="SSF52540">
    <property type="entry name" value="P-loop containing nucleoside triphosphate hydrolases"/>
    <property type="match status" value="1"/>
</dbReference>
<dbReference type="PATRIC" id="fig|1698266.3.peg.285"/>
<keyword evidence="7" id="KW-1185">Reference proteome</keyword>
<dbReference type="PROSITE" id="PS51880">
    <property type="entry name" value="TGS"/>
    <property type="match status" value="1"/>
</dbReference>
<name>A0A133UMX0_9EURY</name>
<gene>
    <name evidence="6" type="ORF">AKJ36_00490</name>
</gene>
<dbReference type="CDD" id="cd01666">
    <property type="entry name" value="TGS_DRG"/>
    <property type="match status" value="1"/>
</dbReference>
<dbReference type="EMBL" id="LHXQ01000003">
    <property type="protein sequence ID" value="KXA95487.1"/>
    <property type="molecule type" value="Genomic_DNA"/>
</dbReference>
<feature type="domain" description="OBG-type G" evidence="4">
    <location>
        <begin position="63"/>
        <end position="291"/>
    </location>
</feature>
<dbReference type="Proteomes" id="UP000070155">
    <property type="component" value="Unassembled WGS sequence"/>
</dbReference>
<dbReference type="GO" id="GO:0003924">
    <property type="term" value="F:GTPase activity"/>
    <property type="evidence" value="ECO:0007669"/>
    <property type="project" value="InterPro"/>
</dbReference>
<evidence type="ECO:0000256" key="2">
    <source>
        <dbReference type="ARBA" id="ARBA00023134"/>
    </source>
</evidence>
<evidence type="ECO:0000313" key="7">
    <source>
        <dbReference type="Proteomes" id="UP000070155"/>
    </source>
</evidence>
<dbReference type="Gene3D" id="3.40.50.300">
    <property type="entry name" value="P-loop containing nucleotide triphosphate hydrolases"/>
    <property type="match status" value="1"/>
</dbReference>